<dbReference type="RefSeq" id="XP_020047157.1">
    <property type="nucleotide sequence ID" value="XM_020193379.1"/>
</dbReference>
<dbReference type="InParanoid" id="A0A1D2VH22"/>
<comment type="similarity">
    <text evidence="2">Belongs to the SAM50/omp85 family.</text>
</comment>
<accession>A0A1D2VH22</accession>
<evidence type="ECO:0000256" key="5">
    <source>
        <dbReference type="ARBA" id="ARBA00023136"/>
    </source>
</evidence>
<evidence type="ECO:0000313" key="8">
    <source>
        <dbReference type="Proteomes" id="UP000095038"/>
    </source>
</evidence>
<proteinExistence type="inferred from homology"/>
<dbReference type="GeneID" id="30967015"/>
<dbReference type="PANTHER" id="PTHR12815:SF18">
    <property type="entry name" value="SORTING AND ASSEMBLY MACHINERY COMPONENT 50 HOMOLOG"/>
    <property type="match status" value="1"/>
</dbReference>
<evidence type="ECO:0000256" key="1">
    <source>
        <dbReference type="ARBA" id="ARBA00004374"/>
    </source>
</evidence>
<gene>
    <name evidence="7" type="ORF">ASCRUDRAFT_76213</name>
</gene>
<evidence type="ECO:0000256" key="4">
    <source>
        <dbReference type="ARBA" id="ARBA00022692"/>
    </source>
</evidence>
<dbReference type="Proteomes" id="UP000095038">
    <property type="component" value="Unassembled WGS sequence"/>
</dbReference>
<protein>
    <recommendedName>
        <fullName evidence="6">Bacterial surface antigen (D15) domain-containing protein</fullName>
    </recommendedName>
</protein>
<keyword evidence="5" id="KW-0472">Membrane</keyword>
<evidence type="ECO:0000256" key="3">
    <source>
        <dbReference type="ARBA" id="ARBA00022452"/>
    </source>
</evidence>
<dbReference type="EMBL" id="KV454481">
    <property type="protein sequence ID" value="ODV60850.1"/>
    <property type="molecule type" value="Genomic_DNA"/>
</dbReference>
<dbReference type="InterPro" id="IPR039910">
    <property type="entry name" value="D15-like"/>
</dbReference>
<sequence length="559" mass="63478">MSLPLDINEDSVIGKIQSGIGIKGNKLSKSDKELINLQVERSLLLKTQQQKYVEDLLQSNSNKSVKIANIQILGTNDQFRSSFINQQLKPILQNNTGNTNLSHQNLQSFLQNLDKVNTNFISSQAVKEFQCYLETFPADPIDNSINNPFYNLSNPNTNINIPNDTLNIVPVFKIIPSNRFFAKTGTTIGDGEGNGYINFQFKNIFKGCENLSFDATAGTRTKSSYLINFNTPILNKINFKSENLFFSNQRTIDWCSNHLQSLKGFSNKFLYNHSDSLNFEFSIENSLRSISVSNTAQHFLNSSNYLIKNSGDNFKSSIAFNVNYDKRNDFILPTNGFYFKYQFEFANNLLRNLLSNKYQKNSKLFSHFIKNQFETQFAYKFNSNLFLNFNFKSGYLHNLNTNHDPFLMDNFNLGGPTDIRGFNFNGIGPLSTKFNSNSPIINNSSSVDFLNVDRIGANFYYSSGISLFTTIPRFAPTLDSSFKFHTFLNFGKLISIKNIAKHSNQFFQLIRQPNVSTGFGIVFKHPSARLELNFVLPLAANQSDSIRKGLQYGIGLSFL</sequence>
<name>A0A1D2VH22_9ASCO</name>
<dbReference type="AlphaFoldDB" id="A0A1D2VH22"/>
<keyword evidence="8" id="KW-1185">Reference proteome</keyword>
<keyword evidence="4" id="KW-0812">Transmembrane</keyword>
<comment type="subcellular location">
    <subcellularLocation>
        <location evidence="1">Mitochondrion outer membrane</location>
        <topology evidence="1">Multi-pass membrane protein</topology>
    </subcellularLocation>
</comment>
<dbReference type="GO" id="GO:0005741">
    <property type="term" value="C:mitochondrial outer membrane"/>
    <property type="evidence" value="ECO:0007669"/>
    <property type="project" value="UniProtKB-SubCell"/>
</dbReference>
<dbReference type="OrthoDB" id="1724197at2759"/>
<feature type="domain" description="Bacterial surface antigen (D15)" evidence="6">
    <location>
        <begin position="203"/>
        <end position="558"/>
    </location>
</feature>
<dbReference type="STRING" id="1344418.A0A1D2VH22"/>
<evidence type="ECO:0000259" key="6">
    <source>
        <dbReference type="Pfam" id="PF01103"/>
    </source>
</evidence>
<reference evidence="8" key="1">
    <citation type="submission" date="2016-05" db="EMBL/GenBank/DDBJ databases">
        <title>Comparative genomics of biotechnologically important yeasts.</title>
        <authorList>
            <consortium name="DOE Joint Genome Institute"/>
            <person name="Riley R."/>
            <person name="Haridas S."/>
            <person name="Wolfe K.H."/>
            <person name="Lopes M.R."/>
            <person name="Hittinger C.T."/>
            <person name="Goker M."/>
            <person name="Salamov A."/>
            <person name="Wisecaver J."/>
            <person name="Long T.M."/>
            <person name="Aerts A.L."/>
            <person name="Barry K."/>
            <person name="Choi C."/>
            <person name="Clum A."/>
            <person name="Coughlan A.Y."/>
            <person name="Deshpande S."/>
            <person name="Douglass A.P."/>
            <person name="Hanson S.J."/>
            <person name="Klenk H.-P."/>
            <person name="Labutti K."/>
            <person name="Lapidus A."/>
            <person name="Lindquist E."/>
            <person name="Lipzen A."/>
            <person name="Meier-Kolthoff J.P."/>
            <person name="Ohm R.A."/>
            <person name="Otillar R.P."/>
            <person name="Pangilinan J."/>
            <person name="Peng Y."/>
            <person name="Rokas A."/>
            <person name="Rosa C.A."/>
            <person name="Scheuner C."/>
            <person name="Sibirny A.A."/>
            <person name="Slot J.C."/>
            <person name="Stielow J.B."/>
            <person name="Sun H."/>
            <person name="Kurtzman C.P."/>
            <person name="Blackwell M."/>
            <person name="Grigoriev I.V."/>
            <person name="Jeffries T.W."/>
        </authorList>
    </citation>
    <scope>NUCLEOTIDE SEQUENCE [LARGE SCALE GENOMIC DNA]</scope>
    <source>
        <strain evidence="8">DSM 1968</strain>
    </source>
</reference>
<organism evidence="7 8">
    <name type="scientific">Ascoidea rubescens DSM 1968</name>
    <dbReference type="NCBI Taxonomy" id="1344418"/>
    <lineage>
        <taxon>Eukaryota</taxon>
        <taxon>Fungi</taxon>
        <taxon>Dikarya</taxon>
        <taxon>Ascomycota</taxon>
        <taxon>Saccharomycotina</taxon>
        <taxon>Saccharomycetes</taxon>
        <taxon>Ascoideaceae</taxon>
        <taxon>Ascoidea</taxon>
    </lineage>
</organism>
<evidence type="ECO:0000313" key="7">
    <source>
        <dbReference type="EMBL" id="ODV60850.1"/>
    </source>
</evidence>
<dbReference type="PANTHER" id="PTHR12815">
    <property type="entry name" value="SORTING AND ASSEMBLY MACHINERY SAMM50 PROTEIN FAMILY MEMBER"/>
    <property type="match status" value="1"/>
</dbReference>
<dbReference type="InterPro" id="IPR000184">
    <property type="entry name" value="Bac_surfAg_D15"/>
</dbReference>
<dbReference type="Pfam" id="PF01103">
    <property type="entry name" value="Omp85"/>
    <property type="match status" value="1"/>
</dbReference>
<evidence type="ECO:0000256" key="2">
    <source>
        <dbReference type="ARBA" id="ARBA00010913"/>
    </source>
</evidence>
<dbReference type="FunCoup" id="A0A1D2VH22">
    <property type="interactions" value="161"/>
</dbReference>
<keyword evidence="3" id="KW-1134">Transmembrane beta strand</keyword>
<dbReference type="Gene3D" id="2.40.160.50">
    <property type="entry name" value="membrane protein fhac: a member of the omp85/tpsb transporter family"/>
    <property type="match status" value="1"/>
</dbReference>
<dbReference type="GO" id="GO:0045040">
    <property type="term" value="P:protein insertion into mitochondrial outer membrane"/>
    <property type="evidence" value="ECO:0007669"/>
    <property type="project" value="TreeGrafter"/>
</dbReference>